<sequence length="71" mass="7360">MYILTGILMFVIGSIIAACGGDFSGLEVIGKFVGGAVLVLAIMWLFTQPVLLIIVIALIVIIAMCCAGSSK</sequence>
<proteinExistence type="predicted"/>
<keyword evidence="1" id="KW-0812">Transmembrane</keyword>
<protein>
    <submittedName>
        <fullName evidence="2">Uncharacterized protein</fullName>
    </submittedName>
</protein>
<keyword evidence="1" id="KW-0472">Membrane</keyword>
<dbReference type="Proteomes" id="UP000003136">
    <property type="component" value="Unassembled WGS sequence"/>
</dbReference>
<comment type="caution">
    <text evidence="2">The sequence shown here is derived from an EMBL/GenBank/DDBJ whole genome shotgun (WGS) entry which is preliminary data.</text>
</comment>
<reference evidence="2 3" key="1">
    <citation type="submission" date="2008-11" db="EMBL/GenBank/DDBJ databases">
        <title>Draft genome sequence of Bacteroides pectinophilus (ATCC 43243).</title>
        <authorList>
            <person name="Sudarsanam P."/>
            <person name="Ley R."/>
            <person name="Guruge J."/>
            <person name="Turnbaugh P.J."/>
            <person name="Mahowald M."/>
            <person name="Liep D."/>
            <person name="Gordon J."/>
        </authorList>
    </citation>
    <scope>NUCLEOTIDE SEQUENCE [LARGE SCALE GENOMIC DNA]</scope>
    <source>
        <strain evidence="2 3">ATCC 43243</strain>
    </source>
</reference>
<name>B7ARW9_9FIRM</name>
<feature type="transmembrane region" description="Helical" evidence="1">
    <location>
        <begin position="51"/>
        <end position="70"/>
    </location>
</feature>
<organism evidence="2 3">
    <name type="scientific">[Bacteroides] pectinophilus ATCC 43243</name>
    <dbReference type="NCBI Taxonomy" id="483218"/>
    <lineage>
        <taxon>Bacteria</taxon>
        <taxon>Bacillati</taxon>
        <taxon>Bacillota</taxon>
        <taxon>Clostridia</taxon>
        <taxon>Eubacteriales</taxon>
    </lineage>
</organism>
<dbReference type="STRING" id="483218.BACPEC_01823"/>
<keyword evidence="1" id="KW-1133">Transmembrane helix</keyword>
<accession>B7ARW9</accession>
<reference evidence="2 3" key="2">
    <citation type="submission" date="2008-11" db="EMBL/GenBank/DDBJ databases">
        <authorList>
            <person name="Fulton L."/>
            <person name="Clifton S."/>
            <person name="Fulton B."/>
            <person name="Xu J."/>
            <person name="Minx P."/>
            <person name="Pepin K.H."/>
            <person name="Johnson M."/>
            <person name="Bhonagiri V."/>
            <person name="Nash W.E."/>
            <person name="Mardis E.R."/>
            <person name="Wilson R.K."/>
        </authorList>
    </citation>
    <scope>NUCLEOTIDE SEQUENCE [LARGE SCALE GENOMIC DNA]</scope>
    <source>
        <strain evidence="2 3">ATCC 43243</strain>
    </source>
</reference>
<dbReference type="HOGENOM" id="CLU_2731660_0_0_9"/>
<evidence type="ECO:0000256" key="1">
    <source>
        <dbReference type="SAM" id="Phobius"/>
    </source>
</evidence>
<gene>
    <name evidence="2" type="ORF">BACPEC_01823</name>
</gene>
<evidence type="ECO:0000313" key="2">
    <source>
        <dbReference type="EMBL" id="EEC57315.1"/>
    </source>
</evidence>
<keyword evidence="3" id="KW-1185">Reference proteome</keyword>
<evidence type="ECO:0000313" key="3">
    <source>
        <dbReference type="Proteomes" id="UP000003136"/>
    </source>
</evidence>
<dbReference type="EMBL" id="ABVQ01000036">
    <property type="protein sequence ID" value="EEC57315.1"/>
    <property type="molecule type" value="Genomic_DNA"/>
</dbReference>
<dbReference type="AlphaFoldDB" id="B7ARW9"/>